<accession>A0A089NNS2</accession>
<dbReference type="HOGENOM" id="CLU_033975_0_0_5"/>
<dbReference type="Gene3D" id="3.40.50.10540">
    <property type="entry name" value="Crotonobetainyl-coa:carnitine coa-transferase, domain 1"/>
    <property type="match status" value="1"/>
</dbReference>
<dbReference type="EMBL" id="CP003811">
    <property type="protein sequence ID" value="AIQ89027.1"/>
    <property type="molecule type" value="Genomic_DNA"/>
</dbReference>
<sequence>MDAESATDDLPLAGIRVLDLSRVLAGPWCAQVLGDLGADVIKIEHPERGDDTRDWGVPTSPGNTSYFDSVNRNKRSIGIDLATPDGLAIVKALARESDVLVQNFKTGGAEKLGLGYGDLSAENSGLIYCSIAGYSSDGSEAGRPGYDLVVQGESGVMALNGEAGGPPLKFGVAAVDLFTGQFAAQAVLAALYQRERTGRGKTIDLALFDCGVALTSYYGLEALARGIDPPRYGNAHPSIVPYGVFEAGDGPVVITVGNNGQYRRFCEQVLERPDWVADPRFATNLDRSRNRAAFIPVLEAELAKWERAPLIARLRAAGIPCGEVMGLREALTCDRAQEAGLVVTAPGNAHVIAPPYRLDGRRLPVRRMPPGLGDSSAEILAEELDYPEGARDALRAKGVVR</sequence>
<protein>
    <submittedName>
        <fullName evidence="2">L-carnitine dehydratase/bile acid-inducible protein F</fullName>
    </submittedName>
</protein>
<evidence type="ECO:0000313" key="2">
    <source>
        <dbReference type="EMBL" id="AIQ89027.1"/>
    </source>
</evidence>
<reference evidence="2 3" key="1">
    <citation type="journal article" date="2014" name="PLoS ONE">
        <title>Genome Information of Methylobacterium oryzae, a Plant-Probiotic Methylotroph in the Phyllosphere.</title>
        <authorList>
            <person name="Kwak M.J."/>
            <person name="Jeong H."/>
            <person name="Madhaiyan M."/>
            <person name="Lee Y."/>
            <person name="Sa T.M."/>
            <person name="Oh T.K."/>
            <person name="Kim J.F."/>
        </authorList>
    </citation>
    <scope>NUCLEOTIDE SEQUENCE [LARGE SCALE GENOMIC DNA]</scope>
    <source>
        <strain evidence="2 3">CBMB20</strain>
    </source>
</reference>
<dbReference type="InterPro" id="IPR044855">
    <property type="entry name" value="CoA-Trfase_III_dom3_sf"/>
</dbReference>
<evidence type="ECO:0000256" key="1">
    <source>
        <dbReference type="ARBA" id="ARBA00022679"/>
    </source>
</evidence>
<dbReference type="Proteomes" id="UP000029492">
    <property type="component" value="Chromosome"/>
</dbReference>
<gene>
    <name evidence="2" type="ORF">MOC_1272</name>
</gene>
<name>A0A089NNS2_9HYPH</name>
<keyword evidence="3" id="KW-1185">Reference proteome</keyword>
<dbReference type="PANTHER" id="PTHR48207">
    <property type="entry name" value="SUCCINATE--HYDROXYMETHYLGLUTARATE COA-TRANSFERASE"/>
    <property type="match status" value="1"/>
</dbReference>
<dbReference type="InterPro" id="IPR023606">
    <property type="entry name" value="CoA-Trfase_III_dom_1_sf"/>
</dbReference>
<dbReference type="RefSeq" id="WP_043345863.1">
    <property type="nucleotide sequence ID" value="NZ_CP003811.1"/>
</dbReference>
<keyword evidence="1" id="KW-0808">Transferase</keyword>
<dbReference type="GO" id="GO:0008410">
    <property type="term" value="F:CoA-transferase activity"/>
    <property type="evidence" value="ECO:0007669"/>
    <property type="project" value="TreeGrafter"/>
</dbReference>
<dbReference type="SUPFAM" id="SSF89796">
    <property type="entry name" value="CoA-transferase family III (CaiB/BaiF)"/>
    <property type="match status" value="1"/>
</dbReference>
<dbReference type="AlphaFoldDB" id="A0A089NNS2"/>
<evidence type="ECO:0000313" key="3">
    <source>
        <dbReference type="Proteomes" id="UP000029492"/>
    </source>
</evidence>
<dbReference type="PANTHER" id="PTHR48207:SF3">
    <property type="entry name" value="SUCCINATE--HYDROXYMETHYLGLUTARATE COA-TRANSFERASE"/>
    <property type="match status" value="1"/>
</dbReference>
<dbReference type="STRING" id="693986.MOC_1272"/>
<proteinExistence type="predicted"/>
<dbReference type="KEGG" id="mor:MOC_1272"/>
<dbReference type="Gene3D" id="3.30.1540.10">
    <property type="entry name" value="formyl-coa transferase, domain 3"/>
    <property type="match status" value="1"/>
</dbReference>
<dbReference type="InterPro" id="IPR050483">
    <property type="entry name" value="CoA-transferase_III_domain"/>
</dbReference>
<organism evidence="2 3">
    <name type="scientific">Methylobacterium oryzae CBMB20</name>
    <dbReference type="NCBI Taxonomy" id="693986"/>
    <lineage>
        <taxon>Bacteria</taxon>
        <taxon>Pseudomonadati</taxon>
        <taxon>Pseudomonadota</taxon>
        <taxon>Alphaproteobacteria</taxon>
        <taxon>Hyphomicrobiales</taxon>
        <taxon>Methylobacteriaceae</taxon>
        <taxon>Methylobacterium</taxon>
    </lineage>
</organism>
<dbReference type="InterPro" id="IPR003673">
    <property type="entry name" value="CoA-Trfase_fam_III"/>
</dbReference>
<dbReference type="GeneID" id="96606570"/>
<dbReference type="Pfam" id="PF02515">
    <property type="entry name" value="CoA_transf_3"/>
    <property type="match status" value="1"/>
</dbReference>
<dbReference type="eggNOG" id="COG1804">
    <property type="taxonomic scope" value="Bacteria"/>
</dbReference>